<proteinExistence type="predicted"/>
<reference evidence="7 8" key="1">
    <citation type="submission" date="2020-07" db="EMBL/GenBank/DDBJ databases">
        <title>Thermogemmata thermophila gen. nov., sp. nov., a novel moderate thermophilic planctomycete from a Kamchatka hot spring.</title>
        <authorList>
            <person name="Elcheninov A.G."/>
            <person name="Podosokorskaya O.A."/>
            <person name="Kovaleva O.L."/>
            <person name="Novikov A."/>
            <person name="Bonch-Osmolovskaya E.A."/>
            <person name="Toshchakov S.V."/>
            <person name="Kublanov I.V."/>
        </authorList>
    </citation>
    <scope>NUCLEOTIDE SEQUENCE [LARGE SCALE GENOMIC DNA]</scope>
    <source>
        <strain evidence="7 8">2918</strain>
    </source>
</reference>
<feature type="transmembrane region" description="Helical" evidence="5">
    <location>
        <begin position="366"/>
        <end position="387"/>
    </location>
</feature>
<feature type="domain" description="HTTM-like" evidence="6">
    <location>
        <begin position="287"/>
        <end position="549"/>
    </location>
</feature>
<name>A0A7V9AB94_9BACT</name>
<dbReference type="InterPro" id="IPR011020">
    <property type="entry name" value="HTTM-like"/>
</dbReference>
<evidence type="ECO:0000313" key="8">
    <source>
        <dbReference type="Proteomes" id="UP000542342"/>
    </source>
</evidence>
<feature type="transmembrane region" description="Helical" evidence="5">
    <location>
        <begin position="512"/>
        <end position="545"/>
    </location>
</feature>
<comment type="subcellular location">
    <subcellularLocation>
        <location evidence="1">Endomembrane system</location>
        <topology evidence="1">Multi-pass membrane protein</topology>
    </subcellularLocation>
</comment>
<evidence type="ECO:0000313" key="7">
    <source>
        <dbReference type="EMBL" id="MBA2225532.1"/>
    </source>
</evidence>
<dbReference type="GO" id="GO:0012505">
    <property type="term" value="C:endomembrane system"/>
    <property type="evidence" value="ECO:0007669"/>
    <property type="project" value="UniProtKB-SubCell"/>
</dbReference>
<evidence type="ECO:0000256" key="3">
    <source>
        <dbReference type="ARBA" id="ARBA00022989"/>
    </source>
</evidence>
<dbReference type="AlphaFoldDB" id="A0A7V9AB94"/>
<dbReference type="PANTHER" id="PTHR39535:SF2">
    <property type="entry name" value="HTTM DOMAIN-CONTAINING PROTEIN"/>
    <property type="match status" value="1"/>
</dbReference>
<comment type="caution">
    <text evidence="7">The sequence shown here is derived from an EMBL/GenBank/DDBJ whole genome shotgun (WGS) entry which is preliminary data.</text>
</comment>
<accession>A0A7V9AB94</accession>
<feature type="transmembrane region" description="Helical" evidence="5">
    <location>
        <begin position="617"/>
        <end position="637"/>
    </location>
</feature>
<dbReference type="Proteomes" id="UP000542342">
    <property type="component" value="Unassembled WGS sequence"/>
</dbReference>
<protein>
    <submittedName>
        <fullName evidence="7">HTTM domain-containing protein</fullName>
    </submittedName>
</protein>
<keyword evidence="8" id="KW-1185">Reference proteome</keyword>
<keyword evidence="2 5" id="KW-0812">Transmembrane</keyword>
<dbReference type="PANTHER" id="PTHR39535">
    <property type="entry name" value="SPORULATION-DELAYING PROTEIN SDPB"/>
    <property type="match status" value="1"/>
</dbReference>
<keyword evidence="4 5" id="KW-0472">Membrane</keyword>
<evidence type="ECO:0000256" key="1">
    <source>
        <dbReference type="ARBA" id="ARBA00004127"/>
    </source>
</evidence>
<organism evidence="7 8">
    <name type="scientific">Thermogemmata fonticola</name>
    <dbReference type="NCBI Taxonomy" id="2755323"/>
    <lineage>
        <taxon>Bacteria</taxon>
        <taxon>Pseudomonadati</taxon>
        <taxon>Planctomycetota</taxon>
        <taxon>Planctomycetia</taxon>
        <taxon>Gemmatales</taxon>
        <taxon>Gemmataceae</taxon>
        <taxon>Thermogemmata</taxon>
    </lineage>
</organism>
<feature type="transmembrane region" description="Helical" evidence="5">
    <location>
        <begin position="322"/>
        <end position="346"/>
    </location>
</feature>
<evidence type="ECO:0000256" key="5">
    <source>
        <dbReference type="SAM" id="Phobius"/>
    </source>
</evidence>
<dbReference type="RefSeq" id="WP_194536950.1">
    <property type="nucleotide sequence ID" value="NZ_JACEFB010000002.1"/>
</dbReference>
<feature type="transmembrane region" description="Helical" evidence="5">
    <location>
        <begin position="482"/>
        <end position="506"/>
    </location>
</feature>
<sequence>MSQETPQAAASESAFPPVGIDAKFTAPDVQPRSPWQRWRDFWFCPADPTTLAFIRISTGLLVLYIHLAYSLDLQAFFGEHGWYAARFINRERKESPMVVTPWLDHWEDSQEGWAQLSDFPHRRAALMRFLRSLPADAAQRQRDLAYLQRIFAYRNSADVLIALNYVQSMATERELERYLTALQGGQVELSEEIVIGARPKSFGKQYEPPPVFATLSADEKRQLAQEIRHFWHALARVPWIDPKQERTYVINHFMEAGPVMRQALLEFMLTLPDDEQQRNALLDYLEYWNVDPRKVYRQGHAIFSMWFHVTDPTAMACIHAGVLVLIALFTVGLFTRVTSVLVWLATVSYIHRTQQILFGMDTMMNILLFYLMIGNCGAALSLDRLIARYRATRAALRRGGLDAATRAFLAYPPPSVAAGFAQRLIQVHFCFIYMAAGLSKLKGGMWWHGQAFWEVLVNPEFTLLHYSWYENTIRWLVSFKPVYHIMLVSAVWFTLFVEIAGPFLLWTRLRWLIIFLATLMHAIIAVLMGLNLFELLMIVMLLAFLPDRVIRDRFRGGPDLPRFRWCFHLPRDAECRTAAWIAAIDVDNQVRLQPVSAEQKTPYLLRDNGEMLRDREAVQVLVSSLRLAPLLVPLLWLPGMGGWLTRRLFPS</sequence>
<evidence type="ECO:0000256" key="4">
    <source>
        <dbReference type="ARBA" id="ARBA00023136"/>
    </source>
</evidence>
<gene>
    <name evidence="7" type="ORF">H0921_05070</name>
</gene>
<dbReference type="SMART" id="SM00752">
    <property type="entry name" value="HTTM"/>
    <property type="match status" value="1"/>
</dbReference>
<evidence type="ECO:0000259" key="6">
    <source>
        <dbReference type="SMART" id="SM00752"/>
    </source>
</evidence>
<keyword evidence="3 5" id="KW-1133">Transmembrane helix</keyword>
<evidence type="ECO:0000256" key="2">
    <source>
        <dbReference type="ARBA" id="ARBA00022692"/>
    </source>
</evidence>
<dbReference type="InterPro" id="IPR052964">
    <property type="entry name" value="Sporulation_signal_mat"/>
</dbReference>
<dbReference type="EMBL" id="JACEFB010000002">
    <property type="protein sequence ID" value="MBA2225532.1"/>
    <property type="molecule type" value="Genomic_DNA"/>
</dbReference>